<dbReference type="EC" id="6.5.1.-" evidence="11"/>
<keyword evidence="5 9" id="KW-0342">GTP-binding</keyword>
<dbReference type="InterPro" id="IPR036025">
    <property type="entry name" value="RtcB-like_sf"/>
</dbReference>
<comment type="caution">
    <text evidence="13">The sequence shown here is derived from an EMBL/GenBank/DDBJ whole genome shotgun (WGS) entry which is preliminary data.</text>
</comment>
<dbReference type="InterPro" id="IPR017510">
    <property type="entry name" value="RtcB2"/>
</dbReference>
<organism evidence="13 14">
    <name type="scientific">Rhizobium lusitanum</name>
    <dbReference type="NCBI Taxonomy" id="293958"/>
    <lineage>
        <taxon>Bacteria</taxon>
        <taxon>Pseudomonadati</taxon>
        <taxon>Pseudomonadota</taxon>
        <taxon>Alphaproteobacteria</taxon>
        <taxon>Hyphomicrobiales</taxon>
        <taxon>Rhizobiaceae</taxon>
        <taxon>Rhizobium/Agrobacterium group</taxon>
        <taxon>Rhizobium</taxon>
    </lineage>
</organism>
<reference evidence="13 14" key="1">
    <citation type="submission" date="2020-08" db="EMBL/GenBank/DDBJ databases">
        <title>Genomic Encyclopedia of Type Strains, Phase IV (KMG-V): Genome sequencing to study the core and pangenomes of soil and plant-associated prokaryotes.</title>
        <authorList>
            <person name="Whitman W."/>
        </authorList>
    </citation>
    <scope>NUCLEOTIDE SEQUENCE [LARGE SCALE GENOMIC DNA]</scope>
    <source>
        <strain evidence="13 14">SEMIA 4060</strain>
    </source>
</reference>
<keyword evidence="2 10" id="KW-0479">Metal-binding</keyword>
<keyword evidence="1 11" id="KW-0436">Ligase</keyword>
<feature type="binding site" evidence="9">
    <location>
        <begin position="248"/>
        <end position="249"/>
    </location>
    <ligand>
        <name>GMP</name>
        <dbReference type="ChEBI" id="CHEBI:58115"/>
    </ligand>
</feature>
<dbReference type="GO" id="GO:0003972">
    <property type="term" value="F:RNA ligase (ATP) activity"/>
    <property type="evidence" value="ECO:0007669"/>
    <property type="project" value="TreeGrafter"/>
</dbReference>
<evidence type="ECO:0000256" key="8">
    <source>
        <dbReference type="PIRSR" id="PIRSR601233-1"/>
    </source>
</evidence>
<feature type="binding site" evidence="9">
    <location>
        <position position="380"/>
    </location>
    <ligand>
        <name>GMP</name>
        <dbReference type="ChEBI" id="CHEBI:58115"/>
    </ligand>
</feature>
<dbReference type="NCBIfam" id="TIGR03073">
    <property type="entry name" value="release_rtcB"/>
    <property type="match status" value="1"/>
</dbReference>
<dbReference type="InterPro" id="IPR001233">
    <property type="entry name" value="RtcB"/>
</dbReference>
<evidence type="ECO:0000256" key="11">
    <source>
        <dbReference type="RuleBase" id="RU371113"/>
    </source>
</evidence>
<evidence type="ECO:0000313" key="13">
    <source>
        <dbReference type="EMBL" id="MBB6484301.1"/>
    </source>
</evidence>
<dbReference type="RefSeq" id="WP_184703136.1">
    <property type="nucleotide sequence ID" value="NZ_JACHBG010000002.1"/>
</dbReference>
<feature type="active site" description="GMP-histidine intermediate" evidence="8">
    <location>
        <position position="301"/>
    </location>
</feature>
<dbReference type="Gene3D" id="3.90.1860.10">
    <property type="entry name" value="tRNA-splicing ligase RtcB"/>
    <property type="match status" value="1"/>
</dbReference>
<dbReference type="Proteomes" id="UP000565576">
    <property type="component" value="Unassembled WGS sequence"/>
</dbReference>
<dbReference type="PANTHER" id="PTHR11118">
    <property type="entry name" value="RNA-SPLICING LIGASE RTCB HOMOLOG"/>
    <property type="match status" value="1"/>
</dbReference>
<evidence type="ECO:0000256" key="9">
    <source>
        <dbReference type="PIRSR" id="PIRSR601233-2"/>
    </source>
</evidence>
<dbReference type="EMBL" id="JACHBG010000002">
    <property type="protein sequence ID" value="MBB6484301.1"/>
    <property type="molecule type" value="Genomic_DNA"/>
</dbReference>
<evidence type="ECO:0000256" key="1">
    <source>
        <dbReference type="ARBA" id="ARBA00022598"/>
    </source>
</evidence>
<dbReference type="AlphaFoldDB" id="A0A7X0INL7"/>
<evidence type="ECO:0000313" key="14">
    <source>
        <dbReference type="Proteomes" id="UP000565576"/>
    </source>
</evidence>
<feature type="binding site" evidence="9">
    <location>
        <position position="283"/>
    </location>
    <ligand>
        <name>GMP</name>
        <dbReference type="ChEBI" id="CHEBI:58115"/>
    </ligand>
</feature>
<keyword evidence="6 10" id="KW-0464">Manganese</keyword>
<keyword evidence="3 9" id="KW-0547">Nucleotide-binding</keyword>
<evidence type="ECO:0000256" key="2">
    <source>
        <dbReference type="ARBA" id="ARBA00022723"/>
    </source>
</evidence>
<dbReference type="SUPFAM" id="SSF103365">
    <property type="entry name" value="Hypothetical protein PH1602"/>
    <property type="match status" value="1"/>
</dbReference>
<dbReference type="GO" id="GO:0006396">
    <property type="term" value="P:RNA processing"/>
    <property type="evidence" value="ECO:0007669"/>
    <property type="project" value="InterPro"/>
</dbReference>
<proteinExistence type="inferred from homology"/>
<accession>A0A7X0INL7</accession>
<evidence type="ECO:0000256" key="5">
    <source>
        <dbReference type="ARBA" id="ARBA00023134"/>
    </source>
</evidence>
<evidence type="ECO:0000256" key="6">
    <source>
        <dbReference type="ARBA" id="ARBA00023211"/>
    </source>
</evidence>
<comment type="subunit">
    <text evidence="11">Monomer.</text>
</comment>
<dbReference type="PANTHER" id="PTHR11118:SF1">
    <property type="entry name" value="RNA-SPLICING LIGASE RTCB HOMOLOG"/>
    <property type="match status" value="1"/>
</dbReference>
<feature type="binding site" evidence="10">
    <location>
        <position position="175"/>
    </location>
    <ligand>
        <name>Mn(2+)</name>
        <dbReference type="ChEBI" id="CHEBI:29035"/>
        <label>2</label>
    </ligand>
</feature>
<feature type="binding site" evidence="10">
    <location>
        <position position="248"/>
    </location>
    <ligand>
        <name>Mn(2+)</name>
        <dbReference type="ChEBI" id="CHEBI:29035"/>
        <label>2</label>
    </ligand>
</feature>
<evidence type="ECO:0000256" key="12">
    <source>
        <dbReference type="SAM" id="MobiDB-lite"/>
    </source>
</evidence>
<evidence type="ECO:0000256" key="4">
    <source>
        <dbReference type="ARBA" id="ARBA00022800"/>
    </source>
</evidence>
<evidence type="ECO:0000256" key="3">
    <source>
        <dbReference type="ARBA" id="ARBA00022741"/>
    </source>
</evidence>
<feature type="region of interest" description="Disordered" evidence="12">
    <location>
        <begin position="386"/>
        <end position="406"/>
    </location>
</feature>
<gene>
    <name evidence="11" type="primary">rtcB</name>
    <name evidence="13" type="ORF">GGD46_001567</name>
</gene>
<dbReference type="Pfam" id="PF01139">
    <property type="entry name" value="RtcB"/>
    <property type="match status" value="2"/>
</dbReference>
<comment type="catalytic activity">
    <reaction evidence="7">
        <text>a 3'-end 3'-phospho-ribonucleotide-RNA + a 5'-end dephospho-ribonucleoside-RNA + GTP = a ribonucleotidyl-ribonucleotide-RNA + GMP + diphosphate</text>
        <dbReference type="Rhea" id="RHEA:68076"/>
        <dbReference type="Rhea" id="RHEA-COMP:10463"/>
        <dbReference type="Rhea" id="RHEA-COMP:13936"/>
        <dbReference type="Rhea" id="RHEA-COMP:17355"/>
        <dbReference type="ChEBI" id="CHEBI:33019"/>
        <dbReference type="ChEBI" id="CHEBI:37565"/>
        <dbReference type="ChEBI" id="CHEBI:58115"/>
        <dbReference type="ChEBI" id="CHEBI:83062"/>
        <dbReference type="ChEBI" id="CHEBI:138284"/>
        <dbReference type="ChEBI" id="CHEBI:173118"/>
        <dbReference type="EC" id="6.5.1.8"/>
    </reaction>
</comment>
<name>A0A7X0INL7_9HYPH</name>
<protein>
    <recommendedName>
        <fullName evidence="11">tRNA-splicing ligase RtcB</fullName>
        <ecNumber evidence="11">6.5.1.-</ecNumber>
    </recommendedName>
</protein>
<comment type="cofactor">
    <cofactor evidence="10 11">
        <name>Mn(2+)</name>
        <dbReference type="ChEBI" id="CHEBI:29035"/>
    </cofactor>
    <text evidence="10 11">Binds 2 manganese ions per subunit.</text>
</comment>
<feature type="binding site" evidence="9">
    <location>
        <begin position="145"/>
        <end position="149"/>
    </location>
    <ligand>
        <name>GMP</name>
        <dbReference type="ChEBI" id="CHEBI:58115"/>
    </ligand>
</feature>
<dbReference type="GO" id="GO:0170057">
    <property type="term" value="F:RNA ligase (GTP) activity"/>
    <property type="evidence" value="ECO:0007669"/>
    <property type="project" value="UniProtKB-EC"/>
</dbReference>
<comment type="similarity">
    <text evidence="11">Belongs to the RtcB family.</text>
</comment>
<evidence type="ECO:0000256" key="7">
    <source>
        <dbReference type="ARBA" id="ARBA00047746"/>
    </source>
</evidence>
<evidence type="ECO:0000256" key="10">
    <source>
        <dbReference type="PIRSR" id="PIRSR601233-3"/>
    </source>
</evidence>
<dbReference type="GO" id="GO:0046872">
    <property type="term" value="F:metal ion binding"/>
    <property type="evidence" value="ECO:0007669"/>
    <property type="project" value="UniProtKB-UniRule"/>
</dbReference>
<dbReference type="GO" id="GO:0042245">
    <property type="term" value="P:RNA repair"/>
    <property type="evidence" value="ECO:0007669"/>
    <property type="project" value="UniProtKB-KW"/>
</dbReference>
<feature type="binding site" evidence="9">
    <location>
        <begin position="301"/>
        <end position="304"/>
    </location>
    <ligand>
        <name>GMP</name>
        <dbReference type="ChEBI" id="CHEBI:58115"/>
    </ligand>
</feature>
<sequence>MGNSIGTSGPIAMRCNQPAAAVAHYFTSKSWIEGTALEQLGEIAKLPGMLSVASFPDLHPGKYGPVGMAALASRLYPQLIGNDIGCGMALFEFDLPQRKFKLDKAADMLRGLENIRLDVSDVSQTDRSLDLEISTETLGTIGGGNHFCEIQAVEDLLEEDAGQLLDKQKLYLLVHTGSRDLGAKVFNRTIDVSCGLAEGFDPMSEAGMQWLQLHDLCVEWAKLNRRMIAQRAAVALRTDCRLIADIPHNLVRATADGYVHYKGAGAVQDSAIAPIAGSRASLSYVVEPLAAAAKSHWAISHGAGRKYDRRNMHGRTGSTRSEREALLRNPWGGIAICDDRKLAIEEAAGAYKNAGQVIADLADHGLIRPLASMKPLITYKKVSIDHEEPKKDRMRDRRASGRHRDV</sequence>
<feature type="binding site" evidence="10">
    <location>
        <position position="146"/>
    </location>
    <ligand>
        <name>Mn(2+)</name>
        <dbReference type="ChEBI" id="CHEBI:29035"/>
        <label>1</label>
    </ligand>
</feature>
<dbReference type="GO" id="GO:0005525">
    <property type="term" value="F:GTP binding"/>
    <property type="evidence" value="ECO:0007669"/>
    <property type="project" value="UniProtKB-KW"/>
</dbReference>
<keyword evidence="4" id="KW-0692">RNA repair</keyword>